<feature type="transmembrane region" description="Helical" evidence="5">
    <location>
        <begin position="334"/>
        <end position="357"/>
    </location>
</feature>
<dbReference type="PANTHER" id="PTHR23523:SF2">
    <property type="entry name" value="2-NITROIMIDAZOLE TRANSPORTER"/>
    <property type="match status" value="1"/>
</dbReference>
<keyword evidence="8" id="KW-1185">Reference proteome</keyword>
<dbReference type="InterPro" id="IPR011701">
    <property type="entry name" value="MFS"/>
</dbReference>
<feature type="transmembrane region" description="Helical" evidence="5">
    <location>
        <begin position="99"/>
        <end position="121"/>
    </location>
</feature>
<sequence>MSSRADLRWLLPGFVAVALVCRLPITSLPPVLATISRDLQLTPTLAGLTTTLPLICFGLFAFVTPFLVARWGTERTLLAATALTVVGVVVRSLPTTPTFYLGSVALGLGIAVMNVVLPAVVRSRFPDQVPQRMSLYTVCMISGASAAAAATAPLLQHGLSWSWTLAIWVLPLTAALVLWGVATREVVRHPTGGHASTPQAPTGMVHVVRHPRTWWTAAFMGLQSLCFYMPLTWLPAILRSHGVAPATAGVMLGVYMGLGIPGSFLGPRMATHRQAPRVLAAFFAAYALGVVALLGSATTALLGVVVMGFGQGAGIAIALTFIAQQRDPHDVPAVSAFAQGTGFLLAAVGPVTAGAVYQASGSWTVPVLLILGVALAQAMSGLVLSRPTAAAASSRGAPARS</sequence>
<feature type="transmembrane region" description="Helical" evidence="5">
    <location>
        <begin position="278"/>
        <end position="295"/>
    </location>
</feature>
<feature type="transmembrane region" description="Helical" evidence="5">
    <location>
        <begin position="214"/>
        <end position="234"/>
    </location>
</feature>
<feature type="transmembrane region" description="Helical" evidence="5">
    <location>
        <begin position="7"/>
        <end position="25"/>
    </location>
</feature>
<dbReference type="InterPro" id="IPR036259">
    <property type="entry name" value="MFS_trans_sf"/>
</dbReference>
<evidence type="ECO:0000256" key="1">
    <source>
        <dbReference type="ARBA" id="ARBA00004651"/>
    </source>
</evidence>
<feature type="transmembrane region" description="Helical" evidence="5">
    <location>
        <begin position="363"/>
        <end position="385"/>
    </location>
</feature>
<evidence type="ECO:0000313" key="8">
    <source>
        <dbReference type="Proteomes" id="UP001521931"/>
    </source>
</evidence>
<feature type="transmembrane region" description="Helical" evidence="5">
    <location>
        <begin position="45"/>
        <end position="69"/>
    </location>
</feature>
<dbReference type="RefSeq" id="WP_239264728.1">
    <property type="nucleotide sequence ID" value="NZ_JAKRCV010000035.1"/>
</dbReference>
<dbReference type="InterPro" id="IPR052524">
    <property type="entry name" value="MFS_Cyanate_Porter"/>
</dbReference>
<dbReference type="Proteomes" id="UP001521931">
    <property type="component" value="Unassembled WGS sequence"/>
</dbReference>
<comment type="subcellular location">
    <subcellularLocation>
        <location evidence="1">Cell membrane</location>
        <topology evidence="1">Multi-pass membrane protein</topology>
    </subcellularLocation>
</comment>
<organism evidence="7 8">
    <name type="scientific">Arsenicicoccus bolidensis</name>
    <dbReference type="NCBI Taxonomy" id="229480"/>
    <lineage>
        <taxon>Bacteria</taxon>
        <taxon>Bacillati</taxon>
        <taxon>Actinomycetota</taxon>
        <taxon>Actinomycetes</taxon>
        <taxon>Micrococcales</taxon>
        <taxon>Intrasporangiaceae</taxon>
        <taxon>Arsenicicoccus</taxon>
    </lineage>
</organism>
<evidence type="ECO:0000259" key="6">
    <source>
        <dbReference type="PROSITE" id="PS50850"/>
    </source>
</evidence>
<evidence type="ECO:0000256" key="4">
    <source>
        <dbReference type="ARBA" id="ARBA00023136"/>
    </source>
</evidence>
<name>A0ABS9Q3V0_9MICO</name>
<evidence type="ECO:0000256" key="5">
    <source>
        <dbReference type="SAM" id="Phobius"/>
    </source>
</evidence>
<keyword evidence="4 5" id="KW-0472">Membrane</keyword>
<keyword evidence="3 5" id="KW-1133">Transmembrane helix</keyword>
<dbReference type="Pfam" id="PF07690">
    <property type="entry name" value="MFS_1"/>
    <property type="match status" value="1"/>
</dbReference>
<reference evidence="7 8" key="1">
    <citation type="submission" date="2022-02" db="EMBL/GenBank/DDBJ databases">
        <title>Uncovering new skin microbiome diversity through culturing and metagenomics.</title>
        <authorList>
            <person name="Conlan S."/>
            <person name="Deming C."/>
            <person name="Nisc Comparative Sequencing Program N."/>
            <person name="Segre J.A."/>
        </authorList>
    </citation>
    <scope>NUCLEOTIDE SEQUENCE [LARGE SCALE GENOMIC DNA]</scope>
    <source>
        <strain evidence="7 8">ACRQZ</strain>
    </source>
</reference>
<dbReference type="SUPFAM" id="SSF103473">
    <property type="entry name" value="MFS general substrate transporter"/>
    <property type="match status" value="1"/>
</dbReference>
<evidence type="ECO:0000256" key="3">
    <source>
        <dbReference type="ARBA" id="ARBA00022989"/>
    </source>
</evidence>
<gene>
    <name evidence="7" type="ORF">MHL29_11300</name>
</gene>
<comment type="caution">
    <text evidence="7">The sequence shown here is derived from an EMBL/GenBank/DDBJ whole genome shotgun (WGS) entry which is preliminary data.</text>
</comment>
<dbReference type="Gene3D" id="1.20.1250.20">
    <property type="entry name" value="MFS general substrate transporter like domains"/>
    <property type="match status" value="1"/>
</dbReference>
<feature type="transmembrane region" description="Helical" evidence="5">
    <location>
        <begin position="76"/>
        <end position="93"/>
    </location>
</feature>
<feature type="transmembrane region" description="Helical" evidence="5">
    <location>
        <begin position="161"/>
        <end position="182"/>
    </location>
</feature>
<feature type="transmembrane region" description="Helical" evidence="5">
    <location>
        <begin position="301"/>
        <end position="322"/>
    </location>
</feature>
<dbReference type="PANTHER" id="PTHR23523">
    <property type="match status" value="1"/>
</dbReference>
<accession>A0ABS9Q3V0</accession>
<proteinExistence type="predicted"/>
<keyword evidence="2 5" id="KW-0812">Transmembrane</keyword>
<feature type="domain" description="Major facilitator superfamily (MFS) profile" evidence="6">
    <location>
        <begin position="1"/>
        <end position="389"/>
    </location>
</feature>
<feature type="transmembrane region" description="Helical" evidence="5">
    <location>
        <begin position="133"/>
        <end position="155"/>
    </location>
</feature>
<feature type="transmembrane region" description="Helical" evidence="5">
    <location>
        <begin position="246"/>
        <end position="266"/>
    </location>
</feature>
<dbReference type="InterPro" id="IPR020846">
    <property type="entry name" value="MFS_dom"/>
</dbReference>
<evidence type="ECO:0000256" key="2">
    <source>
        <dbReference type="ARBA" id="ARBA00022692"/>
    </source>
</evidence>
<protein>
    <submittedName>
        <fullName evidence="7">MFS transporter</fullName>
    </submittedName>
</protein>
<dbReference type="PROSITE" id="PS50850">
    <property type="entry name" value="MFS"/>
    <property type="match status" value="1"/>
</dbReference>
<evidence type="ECO:0000313" key="7">
    <source>
        <dbReference type="EMBL" id="MCG7322464.1"/>
    </source>
</evidence>
<dbReference type="EMBL" id="JAKRCV010000035">
    <property type="protein sequence ID" value="MCG7322464.1"/>
    <property type="molecule type" value="Genomic_DNA"/>
</dbReference>